<reference evidence="5" key="1">
    <citation type="submission" date="2012-04" db="EMBL/GenBank/DDBJ databases">
        <title>The Genome Sequence of Loa loa.</title>
        <authorList>
            <consortium name="The Broad Institute Genome Sequencing Platform"/>
            <consortium name="Broad Institute Genome Sequencing Center for Infectious Disease"/>
            <person name="Nutman T.B."/>
            <person name="Fink D.L."/>
            <person name="Russ C."/>
            <person name="Young S."/>
            <person name="Zeng Q."/>
            <person name="Gargeya S."/>
            <person name="Alvarado L."/>
            <person name="Berlin A."/>
            <person name="Chapman S.B."/>
            <person name="Chen Z."/>
            <person name="Freedman E."/>
            <person name="Gellesch M."/>
            <person name="Goldberg J."/>
            <person name="Griggs A."/>
            <person name="Gujja S."/>
            <person name="Heilman E.R."/>
            <person name="Heiman D."/>
            <person name="Howarth C."/>
            <person name="Mehta T."/>
            <person name="Neiman D."/>
            <person name="Pearson M."/>
            <person name="Roberts A."/>
            <person name="Saif S."/>
            <person name="Shea T."/>
            <person name="Shenoy N."/>
            <person name="Sisk P."/>
            <person name="Stolte C."/>
            <person name="Sykes S."/>
            <person name="White J."/>
            <person name="Yandava C."/>
            <person name="Haas B."/>
            <person name="Henn M.R."/>
            <person name="Nusbaum C."/>
            <person name="Birren B."/>
        </authorList>
    </citation>
    <scope>NUCLEOTIDE SEQUENCE [LARGE SCALE GENOMIC DNA]</scope>
</reference>
<dbReference type="GO" id="GO:0005737">
    <property type="term" value="C:cytoplasm"/>
    <property type="evidence" value="ECO:0007669"/>
    <property type="project" value="TreeGrafter"/>
</dbReference>
<name>A0A1I7W4Q9_LOALO</name>
<evidence type="ECO:0000256" key="2">
    <source>
        <dbReference type="ARBA" id="ARBA00022553"/>
    </source>
</evidence>
<evidence type="ECO:0000256" key="1">
    <source>
        <dbReference type="ARBA" id="ARBA00022473"/>
    </source>
</evidence>
<dbReference type="Gene3D" id="2.30.29.30">
    <property type="entry name" value="Pleckstrin-homology domain (PH domain)/Phosphotyrosine-binding domain (PTB)"/>
    <property type="match status" value="1"/>
</dbReference>
<feature type="compositionally biased region" description="Basic and acidic residues" evidence="3">
    <location>
        <begin position="70"/>
        <end position="88"/>
    </location>
</feature>
<proteinExistence type="predicted"/>
<evidence type="ECO:0000259" key="4">
    <source>
        <dbReference type="PROSITE" id="PS01179"/>
    </source>
</evidence>
<evidence type="ECO:0000313" key="5">
    <source>
        <dbReference type="Proteomes" id="UP000095285"/>
    </source>
</evidence>
<dbReference type="InterPro" id="IPR011993">
    <property type="entry name" value="PH-like_dom_sf"/>
</dbReference>
<dbReference type="PANTHER" id="PTHR47368:SF2">
    <property type="entry name" value="PID DOMAIN-CONTAINING PROTEIN"/>
    <property type="match status" value="1"/>
</dbReference>
<feature type="compositionally biased region" description="Basic residues" evidence="3">
    <location>
        <begin position="89"/>
        <end position="98"/>
    </location>
</feature>
<dbReference type="PROSITE" id="PS01179">
    <property type="entry name" value="PID"/>
    <property type="match status" value="1"/>
</dbReference>
<dbReference type="CDD" id="cd01268">
    <property type="entry name" value="PTB_Numb"/>
    <property type="match status" value="1"/>
</dbReference>
<dbReference type="AlphaFoldDB" id="A0A1I7W4Q9"/>
<feature type="compositionally biased region" description="Polar residues" evidence="3">
    <location>
        <begin position="25"/>
        <end position="54"/>
    </location>
</feature>
<dbReference type="STRING" id="7209.A0A1I7W4Q9"/>
<keyword evidence="1" id="KW-0217">Developmental protein</keyword>
<dbReference type="eggNOG" id="KOG3537">
    <property type="taxonomic scope" value="Eukaryota"/>
</dbReference>
<dbReference type="SUPFAM" id="SSF50729">
    <property type="entry name" value="PH domain-like"/>
    <property type="match status" value="1"/>
</dbReference>
<accession>A0A1I7W4Q9</accession>
<keyword evidence="2" id="KW-0597">Phosphoprotein</keyword>
<reference evidence="6" key="2">
    <citation type="submission" date="2016-11" db="UniProtKB">
        <authorList>
            <consortium name="WormBaseParasite"/>
        </authorList>
    </citation>
    <scope>IDENTIFICATION</scope>
</reference>
<dbReference type="WBParaSite" id="EN70_9643">
    <property type="protein sequence ID" value="EN70_9643"/>
    <property type="gene ID" value="EN70_9643"/>
</dbReference>
<feature type="domain" description="PID" evidence="4">
    <location>
        <begin position="135"/>
        <end position="279"/>
    </location>
</feature>
<dbReference type="InterPro" id="IPR006020">
    <property type="entry name" value="PTB/PI_dom"/>
</dbReference>
<sequence>MPSSPAFYRNLWRLTERKKNRKNESLTNSQSNSDEAVSDYSNMPQQQQQLQRSAEVSYEAQDVSPPPKGDVMHRGMDRIRRSFRESFRRRVSRKHSTRRAPFGRQLSPSRPTNNSGSNKAELWQPDEIAVRNGTCNFNVKYLGGIEVFESRGMQICEGALKLLRGQRRRPIKAVLYVSGDGLRVVDQESSRGLIVDQTIEKLKRKCCTFKANFAFRVSFCAPDRSHDKGFAYICRDGTSRRWMCHGFHAIKESGERLSHAVGCAFAICLERKKKRDAEAAAAVQAAAGLPPLGCEKPSVTGFTLDEITQQIPPISTSSFERNNYNGSFRRLSITERLRDPQTAIVQPPPATSNLPMALHITSKPRPIGNPLLLVRQGSLRASSASSSDTNTVPFHRQFSLRSYPDSTIKRQQQVSAAVIGKSEPIFEDDEDKSWFNDGALNEGSTFKNAPYCPVKYNGFRQSLSYTAAPYTSSSDFSGTQAYSLVNSPLQVQTNYPSNVSGPESWLSSPLSTCPSTVKSKADEWLEQILRSSLSLNSPSRNTSNLSRTSYTTNKDEPPPDHPPPPLPNSSAFHSAGSETAIRFSDDFSQCELPTIAENFSSLSKKTVAIRSAPVESEIDIFGQPVFSALLSNSQTNQKQDNQMNECINNRESEKPDGIDPFDVRWSRLAVDVATRYPVTVRSTNPFYSESSAVKI</sequence>
<evidence type="ECO:0000256" key="3">
    <source>
        <dbReference type="SAM" id="MobiDB-lite"/>
    </source>
</evidence>
<evidence type="ECO:0000313" key="6">
    <source>
        <dbReference type="WBParaSite" id="EN70_9643"/>
    </source>
</evidence>
<feature type="region of interest" description="Disordered" evidence="3">
    <location>
        <begin position="15"/>
        <end position="121"/>
    </location>
</feature>
<protein>
    <submittedName>
        <fullName evidence="6">PID domain-containing protein</fullName>
    </submittedName>
</protein>
<dbReference type="PANTHER" id="PTHR47368">
    <property type="entry name" value="NUMB"/>
    <property type="match status" value="1"/>
</dbReference>
<organism evidence="5 6">
    <name type="scientific">Loa loa</name>
    <name type="common">Eye worm</name>
    <name type="synonym">Filaria loa</name>
    <dbReference type="NCBI Taxonomy" id="7209"/>
    <lineage>
        <taxon>Eukaryota</taxon>
        <taxon>Metazoa</taxon>
        <taxon>Ecdysozoa</taxon>
        <taxon>Nematoda</taxon>
        <taxon>Chromadorea</taxon>
        <taxon>Rhabditida</taxon>
        <taxon>Spirurina</taxon>
        <taxon>Spiruromorpha</taxon>
        <taxon>Filarioidea</taxon>
        <taxon>Onchocercidae</taxon>
        <taxon>Loa</taxon>
    </lineage>
</organism>
<dbReference type="Proteomes" id="UP000095285">
    <property type="component" value="Unassembled WGS sequence"/>
</dbReference>
<feature type="region of interest" description="Disordered" evidence="3">
    <location>
        <begin position="535"/>
        <end position="573"/>
    </location>
</feature>
<dbReference type="InterPro" id="IPR016698">
    <property type="entry name" value="Numb/numb-like"/>
</dbReference>
<dbReference type="Pfam" id="PF00640">
    <property type="entry name" value="PID"/>
    <property type="match status" value="1"/>
</dbReference>
<dbReference type="SMART" id="SM00462">
    <property type="entry name" value="PTB"/>
    <property type="match status" value="1"/>
</dbReference>
<keyword evidence="5" id="KW-1185">Reference proteome</keyword>
<feature type="compositionally biased region" description="Low complexity" evidence="3">
    <location>
        <begin position="535"/>
        <end position="552"/>
    </location>
</feature>
<feature type="compositionally biased region" description="Polar residues" evidence="3">
    <location>
        <begin position="106"/>
        <end position="118"/>
    </location>
</feature>